<dbReference type="CDD" id="cd00093">
    <property type="entry name" value="HTH_XRE"/>
    <property type="match status" value="1"/>
</dbReference>
<dbReference type="SMART" id="SM00530">
    <property type="entry name" value="HTH_XRE"/>
    <property type="match status" value="1"/>
</dbReference>
<protein>
    <submittedName>
        <fullName evidence="2">Transcriptional regulator</fullName>
    </submittedName>
</protein>
<dbReference type="InterPro" id="IPR001387">
    <property type="entry name" value="Cro/C1-type_HTH"/>
</dbReference>
<dbReference type="SUPFAM" id="SSF47413">
    <property type="entry name" value="lambda repressor-like DNA-binding domains"/>
    <property type="match status" value="1"/>
</dbReference>
<feature type="domain" description="HTH cro/C1-type" evidence="1">
    <location>
        <begin position="6"/>
        <end position="59"/>
    </location>
</feature>
<dbReference type="Gene3D" id="1.10.260.40">
    <property type="entry name" value="lambda repressor-like DNA-binding domains"/>
    <property type="match status" value="1"/>
</dbReference>
<dbReference type="AlphaFoldDB" id="A0A2A5STV6"/>
<accession>A0A2A5STV6</accession>
<reference evidence="2 3" key="1">
    <citation type="submission" date="2014-12" db="EMBL/GenBank/DDBJ databases">
        <title>Draft genome sequences of 10 type strains of Lactococcus.</title>
        <authorList>
            <person name="Sun Z."/>
            <person name="Zhong Z."/>
            <person name="Liu W."/>
            <person name="Zhang W."/>
            <person name="Zhang H."/>
        </authorList>
    </citation>
    <scope>NUCLEOTIDE SEQUENCE [LARGE SCALE GENOMIC DNA]</scope>
    <source>
        <strain evidence="2 3">DSM 21502</strain>
    </source>
</reference>
<dbReference type="PROSITE" id="PS50943">
    <property type="entry name" value="HTH_CROC1"/>
    <property type="match status" value="1"/>
</dbReference>
<dbReference type="InterPro" id="IPR010982">
    <property type="entry name" value="Lambda_DNA-bd_dom_sf"/>
</dbReference>
<comment type="caution">
    <text evidence="2">The sequence shown here is derived from an EMBL/GenBank/DDBJ whole genome shotgun (WGS) entry which is preliminary data.</text>
</comment>
<evidence type="ECO:0000259" key="1">
    <source>
        <dbReference type="PROSITE" id="PS50943"/>
    </source>
</evidence>
<gene>
    <name evidence="2" type="ORF">RU92_GL002099</name>
</gene>
<dbReference type="Pfam" id="PF12844">
    <property type="entry name" value="HTH_19"/>
    <property type="match status" value="1"/>
</dbReference>
<evidence type="ECO:0000313" key="3">
    <source>
        <dbReference type="Proteomes" id="UP000218711"/>
    </source>
</evidence>
<dbReference type="RefSeq" id="WP_012898561.1">
    <property type="nucleotide sequence ID" value="NZ_JXKC01000004.1"/>
</dbReference>
<name>A0A2A5STV6_LACLC</name>
<proteinExistence type="predicted"/>
<dbReference type="GO" id="GO:0003677">
    <property type="term" value="F:DNA binding"/>
    <property type="evidence" value="ECO:0007669"/>
    <property type="project" value="InterPro"/>
</dbReference>
<sequence length="114" mass="13462">MFYDRLKSLIEEKNKSFNQVERELGYPKNALNDYKKGKIPSAKRAAEIAEYFGVTTDYLLDDTENQEQTYEYSVIQRRAKEMTPEQQRELLSLMEKAFDKLDKGELHLDESDEL</sequence>
<dbReference type="Proteomes" id="UP000218711">
    <property type="component" value="Unassembled WGS sequence"/>
</dbReference>
<organism evidence="2 3">
    <name type="scientific">Lactococcus cremoris subsp. tructae</name>
    <dbReference type="NCBI Taxonomy" id="542833"/>
    <lineage>
        <taxon>Bacteria</taxon>
        <taxon>Bacillati</taxon>
        <taxon>Bacillota</taxon>
        <taxon>Bacilli</taxon>
        <taxon>Lactobacillales</taxon>
        <taxon>Streptococcaceae</taxon>
        <taxon>Lactococcus</taxon>
    </lineage>
</organism>
<dbReference type="EMBL" id="JXKC01000004">
    <property type="protein sequence ID" value="PCS18907.1"/>
    <property type="molecule type" value="Genomic_DNA"/>
</dbReference>
<evidence type="ECO:0000313" key="2">
    <source>
        <dbReference type="EMBL" id="PCS18907.1"/>
    </source>
</evidence>